<dbReference type="PANTHER" id="PTHR46455:SF5">
    <property type="entry name" value="SET AND MYND DOMAIN CONTAINING, ARTHROPOD-SPECIFIC, MEMBER 4, ISOFORM A"/>
    <property type="match status" value="1"/>
</dbReference>
<name>A0A6P9A4S5_THRPL</name>
<organism evidence="8">
    <name type="scientific">Thrips palmi</name>
    <name type="common">Melon thrips</name>
    <dbReference type="NCBI Taxonomy" id="161013"/>
    <lineage>
        <taxon>Eukaryota</taxon>
        <taxon>Metazoa</taxon>
        <taxon>Ecdysozoa</taxon>
        <taxon>Arthropoda</taxon>
        <taxon>Hexapoda</taxon>
        <taxon>Insecta</taxon>
        <taxon>Pterygota</taxon>
        <taxon>Neoptera</taxon>
        <taxon>Paraneoptera</taxon>
        <taxon>Thysanoptera</taxon>
        <taxon>Terebrantia</taxon>
        <taxon>Thripoidea</taxon>
        <taxon>Thripidae</taxon>
        <taxon>Thrips</taxon>
    </lineage>
</organism>
<protein>
    <submittedName>
        <fullName evidence="7 8">Uncharacterized protein LOC117651855</fullName>
    </submittedName>
</protein>
<dbReference type="Gene3D" id="6.10.140.2220">
    <property type="match status" value="2"/>
</dbReference>
<evidence type="ECO:0000313" key="10">
    <source>
        <dbReference type="RefSeq" id="XP_034252216.1"/>
    </source>
</evidence>
<dbReference type="InterPro" id="IPR053010">
    <property type="entry name" value="SET_SmydA-8"/>
</dbReference>
<dbReference type="Gene3D" id="2.170.270.10">
    <property type="entry name" value="SET domain"/>
    <property type="match status" value="1"/>
</dbReference>
<proteinExistence type="predicted"/>
<dbReference type="SUPFAM" id="SSF82199">
    <property type="entry name" value="SET domain"/>
    <property type="match status" value="1"/>
</dbReference>
<keyword evidence="2 4" id="KW-0863">Zinc-finger</keyword>
<dbReference type="Gene3D" id="1.10.220.160">
    <property type="match status" value="1"/>
</dbReference>
<evidence type="ECO:0000256" key="4">
    <source>
        <dbReference type="PROSITE-ProRule" id="PRU00134"/>
    </source>
</evidence>
<keyword evidence="3" id="KW-0862">Zinc</keyword>
<evidence type="ECO:0000259" key="5">
    <source>
        <dbReference type="PROSITE" id="PS50865"/>
    </source>
</evidence>
<keyword evidence="1" id="KW-0479">Metal-binding</keyword>
<dbReference type="KEGG" id="tpal:117651855"/>
<dbReference type="RefSeq" id="XP_034252214.1">
    <property type="nucleotide sequence ID" value="XM_034396323.1"/>
</dbReference>
<dbReference type="RefSeq" id="XP_034252218.1">
    <property type="nucleotide sequence ID" value="XM_034396327.1"/>
</dbReference>
<dbReference type="GO" id="GO:0008270">
    <property type="term" value="F:zinc ion binding"/>
    <property type="evidence" value="ECO:0007669"/>
    <property type="project" value="UniProtKB-KW"/>
</dbReference>
<dbReference type="InterPro" id="IPR002893">
    <property type="entry name" value="Znf_MYND"/>
</dbReference>
<dbReference type="OrthoDB" id="5282002at2759"/>
<gene>
    <name evidence="7 8 9 10 11" type="primary">LOC117651855</name>
</gene>
<dbReference type="SUPFAM" id="SSF144232">
    <property type="entry name" value="HIT/MYND zinc finger-like"/>
    <property type="match status" value="1"/>
</dbReference>
<dbReference type="Pfam" id="PF01753">
    <property type="entry name" value="zf-MYND"/>
    <property type="match status" value="1"/>
</dbReference>
<dbReference type="AlphaFoldDB" id="A0A6P9A4S5"/>
<evidence type="ECO:0000256" key="2">
    <source>
        <dbReference type="ARBA" id="ARBA00022771"/>
    </source>
</evidence>
<evidence type="ECO:0000256" key="3">
    <source>
        <dbReference type="ARBA" id="ARBA00022833"/>
    </source>
</evidence>
<feature type="domain" description="MYND-type" evidence="5">
    <location>
        <begin position="16"/>
        <end position="51"/>
    </location>
</feature>
<evidence type="ECO:0000256" key="1">
    <source>
        <dbReference type="ARBA" id="ARBA00022723"/>
    </source>
</evidence>
<dbReference type="GeneID" id="117651855"/>
<evidence type="ECO:0000313" key="11">
    <source>
        <dbReference type="RefSeq" id="XP_034252218.1"/>
    </source>
</evidence>
<dbReference type="RefSeq" id="XP_034252213.1">
    <property type="nucleotide sequence ID" value="XM_034396322.1"/>
</dbReference>
<dbReference type="PROSITE" id="PS50865">
    <property type="entry name" value="ZF_MYND_2"/>
    <property type="match status" value="1"/>
</dbReference>
<dbReference type="RefSeq" id="XP_034252216.1">
    <property type="nucleotide sequence ID" value="XM_034396325.1"/>
</dbReference>
<evidence type="ECO:0000313" key="7">
    <source>
        <dbReference type="RefSeq" id="XP_034252213.1"/>
    </source>
</evidence>
<sequence>MSAKGPFCFIAPLGPCAVCGESGRACSKCRVDYYCGKEHQKAHWPQHRAGCGSVALRGGALVAAKNIPAGTAIMREQPSVAFPASFHAFAQVKSMTDCSLMCHVDARQAPSLKVLCVGCCIDLDRWLSQCRRCGLPVCSDACSRSVDHQVECQIFQRAKFVVPKAHLRNADIPLGVVVATLRTATACASNSLLQHLKPETVFSENAPKMSPWIGVTTKLAARVVRYLRQNARIKWLSERDLERAARLATAFGTVTATEEGMPGFLGVLYAGMSLRNHSCFPNSADVTKTPGTRELLAVTTKDVVAGDFITVSRECGNWVDSTYDRRQSVLIRWGFICGCERCVDTTELGMYVGSPCCADCAGQGKQCYVLPVDDHHSSWRCWACNKTMTSSQVNDLTTAAKIKLAQLRGSSPDQLLKFIEDSVYPRGLLHPSHSVMLHAKEAFRAKFWHPMAEDFIMQVGADRWKDVIREQLRVWTD</sequence>
<dbReference type="PANTHER" id="PTHR46455">
    <property type="entry name" value="SET AND MYND DOMAIN CONTAINING, ARTHROPOD-SPECIFIC, MEMBER 4, ISOFORM A"/>
    <property type="match status" value="1"/>
</dbReference>
<accession>A0A6P9A4S5</accession>
<dbReference type="RefSeq" id="XP_034252215.1">
    <property type="nucleotide sequence ID" value="XM_034396324.1"/>
</dbReference>
<evidence type="ECO:0000313" key="9">
    <source>
        <dbReference type="RefSeq" id="XP_034252215.1"/>
    </source>
</evidence>
<evidence type="ECO:0000313" key="6">
    <source>
        <dbReference type="Proteomes" id="UP000515158"/>
    </source>
</evidence>
<dbReference type="InterPro" id="IPR046341">
    <property type="entry name" value="SET_dom_sf"/>
</dbReference>
<dbReference type="Proteomes" id="UP000515158">
    <property type="component" value="Unplaced"/>
</dbReference>
<keyword evidence="6" id="KW-1185">Reference proteome</keyword>
<evidence type="ECO:0000313" key="8">
    <source>
        <dbReference type="RefSeq" id="XP_034252214.1"/>
    </source>
</evidence>
<reference evidence="7 8" key="1">
    <citation type="submission" date="2025-04" db="UniProtKB">
        <authorList>
            <consortium name="RefSeq"/>
        </authorList>
    </citation>
    <scope>IDENTIFICATION</scope>
    <source>
        <tissue evidence="7 8">Total insect</tissue>
    </source>
</reference>